<organism evidence="1 2">
    <name type="scientific">Candidatus Gallimonas intestinigallinarum</name>
    <dbReference type="NCBI Taxonomy" id="2838604"/>
    <lineage>
        <taxon>Bacteria</taxon>
        <taxon>Bacillati</taxon>
        <taxon>Bacillota</taxon>
        <taxon>Clostridia</taxon>
        <taxon>Candidatus Gallimonas</taxon>
    </lineage>
</organism>
<dbReference type="AlphaFoldDB" id="A0A9D2IVZ5"/>
<dbReference type="EMBL" id="DXBS01000098">
    <property type="protein sequence ID" value="HIZ24810.1"/>
    <property type="molecule type" value="Genomic_DNA"/>
</dbReference>
<name>A0A9D2IVZ5_9FIRM</name>
<reference evidence="1" key="1">
    <citation type="journal article" date="2021" name="PeerJ">
        <title>Extensive microbial diversity within the chicken gut microbiome revealed by metagenomics and culture.</title>
        <authorList>
            <person name="Gilroy R."/>
            <person name="Ravi A."/>
            <person name="Getino M."/>
            <person name="Pursley I."/>
            <person name="Horton D.L."/>
            <person name="Alikhan N.F."/>
            <person name="Baker D."/>
            <person name="Gharbi K."/>
            <person name="Hall N."/>
            <person name="Watson M."/>
            <person name="Adriaenssens E.M."/>
            <person name="Foster-Nyarko E."/>
            <person name="Jarju S."/>
            <person name="Secka A."/>
            <person name="Antonio M."/>
            <person name="Oren A."/>
            <person name="Chaudhuri R.R."/>
            <person name="La Ragione R."/>
            <person name="Hildebrand F."/>
            <person name="Pallen M.J."/>
        </authorList>
    </citation>
    <scope>NUCLEOTIDE SEQUENCE</scope>
    <source>
        <strain evidence="1">CHK33-5263</strain>
    </source>
</reference>
<protein>
    <submittedName>
        <fullName evidence="1">Sporulation transcriptional regulator SpoIIID</fullName>
    </submittedName>
</protein>
<sequence>MWDNILERAVAEAKYMLETGCTVRACAAKFGVSKSTVHKDVTERLQQHDQALSEQVRGVLSVNLRERHIRGGNATRCKYCKKRCRCEK</sequence>
<dbReference type="Proteomes" id="UP000824044">
    <property type="component" value="Unassembled WGS sequence"/>
</dbReference>
<reference evidence="1" key="2">
    <citation type="submission" date="2021-04" db="EMBL/GenBank/DDBJ databases">
        <authorList>
            <person name="Gilroy R."/>
        </authorList>
    </citation>
    <scope>NUCLEOTIDE SEQUENCE</scope>
    <source>
        <strain evidence="1">CHK33-5263</strain>
    </source>
</reference>
<dbReference type="Pfam" id="PF12116">
    <property type="entry name" value="SpoIIID"/>
    <property type="match status" value="1"/>
</dbReference>
<dbReference type="InterPro" id="IPR014208">
    <property type="entry name" value="Spore_III_D"/>
</dbReference>
<evidence type="ECO:0000313" key="2">
    <source>
        <dbReference type="Proteomes" id="UP000824044"/>
    </source>
</evidence>
<evidence type="ECO:0000313" key="1">
    <source>
        <dbReference type="EMBL" id="HIZ24810.1"/>
    </source>
</evidence>
<accession>A0A9D2IVZ5</accession>
<comment type="caution">
    <text evidence="1">The sequence shown here is derived from an EMBL/GenBank/DDBJ whole genome shotgun (WGS) entry which is preliminary data.</text>
</comment>
<proteinExistence type="predicted"/>
<gene>
    <name evidence="1" type="ORF">H9812_04990</name>
</gene>